<dbReference type="InterPro" id="IPR029058">
    <property type="entry name" value="AB_hydrolase_fold"/>
</dbReference>
<evidence type="ECO:0000313" key="4">
    <source>
        <dbReference type="EMBL" id="TQF17565.1"/>
    </source>
</evidence>
<protein>
    <recommendedName>
        <fullName evidence="3">F5/8 type C domain-containing protein</fullName>
    </recommendedName>
</protein>
<dbReference type="CDD" id="cd00146">
    <property type="entry name" value="PKD"/>
    <property type="match status" value="1"/>
</dbReference>
<keyword evidence="1 2" id="KW-0732">Signal</keyword>
<dbReference type="PROSITE" id="PS51257">
    <property type="entry name" value="PROKAR_LIPOPROTEIN"/>
    <property type="match status" value="1"/>
</dbReference>
<dbReference type="Gene3D" id="2.60.120.260">
    <property type="entry name" value="Galactose-binding domain-like"/>
    <property type="match status" value="2"/>
</dbReference>
<comment type="caution">
    <text evidence="4">The sequence shown here is derived from an EMBL/GenBank/DDBJ whole genome shotgun (WGS) entry which is preliminary data.</text>
</comment>
<feature type="domain" description="F5/8 type C" evidence="3">
    <location>
        <begin position="264"/>
        <end position="413"/>
    </location>
</feature>
<feature type="signal peptide" evidence="2">
    <location>
        <begin position="1"/>
        <end position="20"/>
    </location>
</feature>
<feature type="domain" description="F5/8 type C" evidence="3">
    <location>
        <begin position="28"/>
        <end position="176"/>
    </location>
</feature>
<dbReference type="Gene3D" id="2.60.40.10">
    <property type="entry name" value="Immunoglobulins"/>
    <property type="match status" value="1"/>
</dbReference>
<dbReference type="InterPro" id="IPR050955">
    <property type="entry name" value="Plant_Biomass_Hydrol_Est"/>
</dbReference>
<evidence type="ECO:0000256" key="1">
    <source>
        <dbReference type="ARBA" id="ARBA00022729"/>
    </source>
</evidence>
<evidence type="ECO:0000256" key="2">
    <source>
        <dbReference type="SAM" id="SignalP"/>
    </source>
</evidence>
<accession>A0A540X8D7</accession>
<reference evidence="4 5" key="1">
    <citation type="submission" date="2019-06" db="EMBL/GenBank/DDBJ databases">
        <authorList>
            <person name="Livingstone P."/>
            <person name="Whitworth D."/>
        </authorList>
    </citation>
    <scope>NUCLEOTIDE SEQUENCE [LARGE SCALE GENOMIC DNA]</scope>
    <source>
        <strain evidence="4 5">AM401</strain>
    </source>
</reference>
<dbReference type="Gene3D" id="3.40.50.1820">
    <property type="entry name" value="alpha/beta hydrolase"/>
    <property type="match status" value="1"/>
</dbReference>
<dbReference type="PROSITE" id="PS50022">
    <property type="entry name" value="FA58C_3"/>
    <property type="match status" value="2"/>
</dbReference>
<dbReference type="AlphaFoldDB" id="A0A540X8D7"/>
<dbReference type="Pfam" id="PF00754">
    <property type="entry name" value="F5_F8_type_C"/>
    <property type="match status" value="2"/>
</dbReference>
<dbReference type="InterPro" id="IPR013783">
    <property type="entry name" value="Ig-like_fold"/>
</dbReference>
<gene>
    <name evidence="4" type="ORF">FJV41_02865</name>
</gene>
<name>A0A540X8D7_9BACT</name>
<evidence type="ECO:0000313" key="5">
    <source>
        <dbReference type="Proteomes" id="UP000315369"/>
    </source>
</evidence>
<dbReference type="OrthoDB" id="9764953at2"/>
<dbReference type="InterPro" id="IPR008979">
    <property type="entry name" value="Galactose-bd-like_sf"/>
</dbReference>
<keyword evidence="5" id="KW-1185">Reference proteome</keyword>
<dbReference type="PANTHER" id="PTHR43037">
    <property type="entry name" value="UNNAMED PRODUCT-RELATED"/>
    <property type="match status" value="1"/>
</dbReference>
<dbReference type="Proteomes" id="UP000315369">
    <property type="component" value="Unassembled WGS sequence"/>
</dbReference>
<dbReference type="InterPro" id="IPR000421">
    <property type="entry name" value="FA58C"/>
</dbReference>
<dbReference type="Pfam" id="PF22352">
    <property type="entry name" value="K319L-like_PKD"/>
    <property type="match status" value="1"/>
</dbReference>
<organism evidence="4 5">
    <name type="scientific">Myxococcus llanfairpwllgwyngyllgogerychwyrndrobwllllantysiliogogogochensis</name>
    <dbReference type="NCBI Taxonomy" id="2590453"/>
    <lineage>
        <taxon>Bacteria</taxon>
        <taxon>Pseudomonadati</taxon>
        <taxon>Myxococcota</taxon>
        <taxon>Myxococcia</taxon>
        <taxon>Myxococcales</taxon>
        <taxon>Cystobacterineae</taxon>
        <taxon>Myxococcaceae</taxon>
        <taxon>Myxococcus</taxon>
    </lineage>
</organism>
<dbReference type="EMBL" id="VIFM01000006">
    <property type="protein sequence ID" value="TQF17565.1"/>
    <property type="molecule type" value="Genomic_DNA"/>
</dbReference>
<dbReference type="InterPro" id="IPR035986">
    <property type="entry name" value="PKD_dom_sf"/>
</dbReference>
<dbReference type="SUPFAM" id="SSF53474">
    <property type="entry name" value="alpha/beta-Hydrolases"/>
    <property type="match status" value="1"/>
</dbReference>
<sequence length="657" mass="70516">MRRLQSLISMLAASALVSCGAPEGDERALQPAQQRARIDELINVTLNKPATASSTQDPFRPEYAVDGDINTDTSRWCPGIYNQTRLLDIDLQGTFDLARMELYTGFRDTRVIQSYELFYDDGTGWKPIPGASQTANTSIAVSTTFTQPVTANKVRFSCRDPLADNCRVKELWVFGTPHSTQVNIPPVADAGADRSLTLPTSSVTLVGGATDADGTVTSLAWTQVSGPSATLSGTTTASLSVAGLSAGVFVFRLTATDDDGATASDEVSVTVTAPPAVLTDVAFKKPATAGSFNTSLPPANAVDGDLATRWESGFHFQTHNYLDVDLQGAYEVSSAELHLGTSATATNAMPAFELQAWNGGCWKTIPGTVVDGNPLSTTQKTLTFTTPVITTQVRVVCKDKPHCRLRELKLMGIPAATPTGPTTCAAGQQTLVRNVRYDYALFLPEQYNNDRTTRWPLIIGMHGIAGSTLTVDRTAVLSNPEGLARQFSSASFRAAMKAIVISPNQRLPFDNAGTGWFAAPSLLALIEDAKKDYRVDSDRVYVTGLSGGGNISIELGMNHTSQLAAIVPISITSTPTNNANICNLKPLPIWAFHGALDTPSRATSVKTWLDTKCGPGESKMRVTIIPNAGHNEATWDTAYATLELYDWLLQQRISDRL</sequence>
<dbReference type="InterPro" id="IPR022409">
    <property type="entry name" value="PKD/Chitinase_dom"/>
</dbReference>
<evidence type="ECO:0000259" key="3">
    <source>
        <dbReference type="PROSITE" id="PS50022"/>
    </source>
</evidence>
<dbReference type="PANTHER" id="PTHR43037:SF1">
    <property type="entry name" value="BLL1128 PROTEIN"/>
    <property type="match status" value="1"/>
</dbReference>
<dbReference type="SMART" id="SM00089">
    <property type="entry name" value="PKD"/>
    <property type="match status" value="1"/>
</dbReference>
<dbReference type="SUPFAM" id="SSF49785">
    <property type="entry name" value="Galactose-binding domain-like"/>
    <property type="match status" value="2"/>
</dbReference>
<feature type="chain" id="PRO_5022055137" description="F5/8 type C domain-containing protein" evidence="2">
    <location>
        <begin position="21"/>
        <end position="657"/>
    </location>
</feature>
<dbReference type="RefSeq" id="WP_141640835.1">
    <property type="nucleotide sequence ID" value="NZ_VIFM01000006.1"/>
</dbReference>
<dbReference type="SUPFAM" id="SSF49299">
    <property type="entry name" value="PKD domain"/>
    <property type="match status" value="1"/>
</dbReference>
<proteinExistence type="predicted"/>